<dbReference type="InterPro" id="IPR001672">
    <property type="entry name" value="G6P_Isomerase"/>
</dbReference>
<keyword evidence="6 8" id="KW-0413">Isomerase</keyword>
<evidence type="ECO:0000256" key="4">
    <source>
        <dbReference type="ARBA" id="ARBA00022490"/>
    </source>
</evidence>
<evidence type="ECO:0000313" key="10">
    <source>
        <dbReference type="EMBL" id="AEH07157.1"/>
    </source>
</evidence>
<dbReference type="STRING" id="647113.Metok_1189"/>
<evidence type="ECO:0000259" key="9">
    <source>
        <dbReference type="PROSITE" id="PS51464"/>
    </source>
</evidence>
<comment type="subcellular location">
    <subcellularLocation>
        <location evidence="8">Cytoplasm</location>
    </subcellularLocation>
</comment>
<dbReference type="Pfam" id="PF00342">
    <property type="entry name" value="PGI"/>
    <property type="match status" value="1"/>
</dbReference>
<dbReference type="GO" id="GO:0006096">
    <property type="term" value="P:glycolytic process"/>
    <property type="evidence" value="ECO:0007669"/>
    <property type="project" value="UniProtKB-UniRule"/>
</dbReference>
<dbReference type="PANTHER" id="PTHR11469">
    <property type="entry name" value="GLUCOSE-6-PHOSPHATE ISOMERASE"/>
    <property type="match status" value="1"/>
</dbReference>
<dbReference type="InterPro" id="IPR046348">
    <property type="entry name" value="SIS_dom_sf"/>
</dbReference>
<feature type="active site" evidence="8">
    <location>
        <position position="410"/>
    </location>
</feature>
<dbReference type="PANTHER" id="PTHR11469:SF1">
    <property type="entry name" value="GLUCOSE-6-PHOSPHATE ISOMERASE"/>
    <property type="match status" value="1"/>
</dbReference>
<keyword evidence="5 8" id="KW-0324">Glycolysis</keyword>
<organism evidence="10 11">
    <name type="scientific">Methanothermococcus okinawensis (strain DSM 14208 / JCM 11175 / IH1)</name>
    <dbReference type="NCBI Taxonomy" id="647113"/>
    <lineage>
        <taxon>Archaea</taxon>
        <taxon>Methanobacteriati</taxon>
        <taxon>Methanobacteriota</taxon>
        <taxon>Methanomada group</taxon>
        <taxon>Methanococci</taxon>
        <taxon>Methanococcales</taxon>
        <taxon>Methanococcaceae</taxon>
        <taxon>Methanothermococcus</taxon>
    </lineage>
</organism>
<dbReference type="GO" id="GO:0097367">
    <property type="term" value="F:carbohydrate derivative binding"/>
    <property type="evidence" value="ECO:0007669"/>
    <property type="project" value="InterPro"/>
</dbReference>
<dbReference type="GeneID" id="10773345"/>
<dbReference type="OrthoDB" id="168618at2157"/>
<evidence type="ECO:0000256" key="8">
    <source>
        <dbReference type="HAMAP-Rule" id="MF_00473"/>
    </source>
</evidence>
<dbReference type="UniPathway" id="UPA00109">
    <property type="reaction ID" value="UER00181"/>
</dbReference>
<dbReference type="InterPro" id="IPR035482">
    <property type="entry name" value="SIS_PGI_2"/>
</dbReference>
<protein>
    <recommendedName>
        <fullName evidence="8">Probable glucose-6-phosphate isomerase</fullName>
        <shortName evidence="8">GPI</shortName>
        <ecNumber evidence="8">5.3.1.9</ecNumber>
    </recommendedName>
    <alternativeName>
        <fullName evidence="8">Phosphoglucose isomerase</fullName>
        <shortName evidence="8">PGI</shortName>
    </alternativeName>
    <alternativeName>
        <fullName evidence="8">Phosphohexose isomerase</fullName>
        <shortName evidence="8">PHI</shortName>
    </alternativeName>
</protein>
<comment type="pathway">
    <text evidence="8">Carbohydrate biosynthesis; gluconeogenesis.</text>
</comment>
<dbReference type="PRINTS" id="PR00662">
    <property type="entry name" value="G6PISOMERASE"/>
</dbReference>
<dbReference type="EC" id="5.3.1.9" evidence="8"/>
<dbReference type="InterPro" id="IPR001347">
    <property type="entry name" value="SIS_dom"/>
</dbReference>
<dbReference type="CDD" id="cd05016">
    <property type="entry name" value="SIS_PGI_2"/>
    <property type="match status" value="1"/>
</dbReference>
<evidence type="ECO:0000256" key="2">
    <source>
        <dbReference type="ARBA" id="ARBA00006604"/>
    </source>
</evidence>
<dbReference type="HAMAP" id="MF_00473">
    <property type="entry name" value="G6P_isomerase"/>
    <property type="match status" value="1"/>
</dbReference>
<comment type="catalytic activity">
    <reaction evidence="7 8">
        <text>alpha-D-glucose 6-phosphate = beta-D-fructose 6-phosphate</text>
        <dbReference type="Rhea" id="RHEA:11816"/>
        <dbReference type="ChEBI" id="CHEBI:57634"/>
        <dbReference type="ChEBI" id="CHEBI:58225"/>
        <dbReference type="EC" id="5.3.1.9"/>
    </reaction>
</comment>
<sequence length="439" mass="50123">MKGKCLFNYTNAMEKTIGNDGVLSTDIEHIKNEIEESYNRLFKKYENKELGFMDLIYQKDLTTYNELKKYSKDFEYIIIIGMGGSILGAQMVYEAIKGIYYNEHTTNKKVYFLDNSDPEKTFEVLNLVDLEKTLVFAISKSGNTAETIANFLIVRDRLKNNIKNYVKNIVIVANDGMLREMAEKEGYMLFDVPKNVGGRFSVLSAVGLAPLSCMGINIEMLLNGARDMDKLCKNKDIFKNPALMNAVIHYILYNKGKTVAVLMPYIERLHKFGMWYRQLWGESLGKDGKGQTPVVSVGAKDQHSQLQLYLEGPKDKIITFLRVNKFKNDLIIKNSNYLSGHNLSELLLSEQEGTEASLTSRNVPNVSIVIDELNEYTLGKLIYLYEMQTAFMGELLKINAFNQPAVEDGKRITRELLRGKSIEELTGFKSYDKNYIIEM</sequence>
<dbReference type="FunFam" id="3.40.50.10490:FF:000016">
    <property type="entry name" value="Glucose-6-phosphate isomerase"/>
    <property type="match status" value="1"/>
</dbReference>
<reference evidence="10" key="1">
    <citation type="submission" date="2011-05" db="EMBL/GenBank/DDBJ databases">
        <title>Complete sequence of chromosome of Methanothermococcus okinawensis IH1.</title>
        <authorList>
            <consortium name="US DOE Joint Genome Institute"/>
            <person name="Lucas S."/>
            <person name="Han J."/>
            <person name="Lapidus A."/>
            <person name="Cheng J.-F."/>
            <person name="Goodwin L."/>
            <person name="Pitluck S."/>
            <person name="Peters L."/>
            <person name="Mikhailova N."/>
            <person name="Held B."/>
            <person name="Han C."/>
            <person name="Tapia R."/>
            <person name="Land M."/>
            <person name="Hauser L."/>
            <person name="Kyrpides N."/>
            <person name="Ivanova N."/>
            <person name="Pagani I."/>
            <person name="Sieprawska-Lupa M."/>
            <person name="Takai K."/>
            <person name="Miyazaki J."/>
            <person name="Whitman W."/>
            <person name="Woyke T."/>
        </authorList>
    </citation>
    <scope>NUCLEOTIDE SEQUENCE [LARGE SCALE GENOMIC DNA]</scope>
    <source>
        <strain evidence="10">IH1</strain>
    </source>
</reference>
<evidence type="ECO:0000256" key="3">
    <source>
        <dbReference type="ARBA" id="ARBA00022432"/>
    </source>
</evidence>
<dbReference type="InterPro" id="IPR053509">
    <property type="entry name" value="GPI"/>
</dbReference>
<accession>F8AP09</accession>
<dbReference type="PROSITE" id="PS51464">
    <property type="entry name" value="SIS"/>
    <property type="match status" value="1"/>
</dbReference>
<dbReference type="EMBL" id="CP002792">
    <property type="protein sequence ID" value="AEH07157.1"/>
    <property type="molecule type" value="Genomic_DNA"/>
</dbReference>
<gene>
    <name evidence="8" type="primary">pgi</name>
    <name evidence="10" type="ordered locus">Metok_1189</name>
</gene>
<dbReference type="PROSITE" id="PS51463">
    <property type="entry name" value="P_GLUCOSE_ISOMERASE_3"/>
    <property type="match status" value="1"/>
</dbReference>
<dbReference type="CDD" id="cd05015">
    <property type="entry name" value="SIS_PGI_1"/>
    <property type="match status" value="1"/>
</dbReference>
<dbReference type="GO" id="GO:0006094">
    <property type="term" value="P:gluconeogenesis"/>
    <property type="evidence" value="ECO:0007669"/>
    <property type="project" value="UniProtKB-UniRule"/>
</dbReference>
<dbReference type="RefSeq" id="WP_013867340.1">
    <property type="nucleotide sequence ID" value="NC_015636.1"/>
</dbReference>
<dbReference type="Proteomes" id="UP000009296">
    <property type="component" value="Chromosome"/>
</dbReference>
<dbReference type="Gene3D" id="3.40.50.10490">
    <property type="entry name" value="Glucose-6-phosphate isomerase like protein, domain 1"/>
    <property type="match status" value="2"/>
</dbReference>
<dbReference type="KEGG" id="mok:Metok_1189"/>
<dbReference type="NCBIfam" id="NF040629">
    <property type="entry name" value="PGI_Meth"/>
    <property type="match status" value="1"/>
</dbReference>
<dbReference type="GO" id="GO:0051156">
    <property type="term" value="P:glucose 6-phosphate metabolic process"/>
    <property type="evidence" value="ECO:0007669"/>
    <property type="project" value="TreeGrafter"/>
</dbReference>
<evidence type="ECO:0000256" key="1">
    <source>
        <dbReference type="ARBA" id="ARBA00004926"/>
    </source>
</evidence>
<dbReference type="UniPathway" id="UPA00138"/>
<comment type="pathway">
    <text evidence="1 8">Carbohydrate degradation; glycolysis; D-glyceraldehyde 3-phosphate and glycerone phosphate from D-glucose: step 2/4.</text>
</comment>
<dbReference type="HOGENOM" id="CLU_037303_1_0_2"/>
<feature type="active site" evidence="8">
    <location>
        <position position="303"/>
    </location>
</feature>
<feature type="active site" description="Proton donor" evidence="8">
    <location>
        <position position="282"/>
    </location>
</feature>
<dbReference type="InterPro" id="IPR035476">
    <property type="entry name" value="SIS_PGI_1"/>
</dbReference>
<keyword evidence="3 8" id="KW-0312">Gluconeogenesis</keyword>
<dbReference type="PROSITE" id="PS00174">
    <property type="entry name" value="P_GLUCOSE_ISOMERASE_2"/>
    <property type="match status" value="1"/>
</dbReference>
<evidence type="ECO:0000256" key="6">
    <source>
        <dbReference type="ARBA" id="ARBA00023235"/>
    </source>
</evidence>
<name>F8AP09_METOI</name>
<dbReference type="SUPFAM" id="SSF53697">
    <property type="entry name" value="SIS domain"/>
    <property type="match status" value="1"/>
</dbReference>
<dbReference type="AlphaFoldDB" id="F8AP09"/>
<dbReference type="GO" id="GO:0004347">
    <property type="term" value="F:glucose-6-phosphate isomerase activity"/>
    <property type="evidence" value="ECO:0007669"/>
    <property type="project" value="UniProtKB-UniRule"/>
</dbReference>
<comment type="similarity">
    <text evidence="2 8">Belongs to the GPI family.</text>
</comment>
<evidence type="ECO:0000256" key="5">
    <source>
        <dbReference type="ARBA" id="ARBA00023152"/>
    </source>
</evidence>
<dbReference type="GO" id="GO:0048029">
    <property type="term" value="F:monosaccharide binding"/>
    <property type="evidence" value="ECO:0007669"/>
    <property type="project" value="TreeGrafter"/>
</dbReference>
<evidence type="ECO:0000256" key="7">
    <source>
        <dbReference type="ARBA" id="ARBA00029321"/>
    </source>
</evidence>
<feature type="domain" description="SIS" evidence="9">
    <location>
        <begin position="63"/>
        <end position="231"/>
    </location>
</feature>
<keyword evidence="11" id="KW-1185">Reference proteome</keyword>
<dbReference type="InterPro" id="IPR018189">
    <property type="entry name" value="Phosphoglucose_isomerase_CS"/>
</dbReference>
<dbReference type="GO" id="GO:0005829">
    <property type="term" value="C:cytosol"/>
    <property type="evidence" value="ECO:0007669"/>
    <property type="project" value="TreeGrafter"/>
</dbReference>
<dbReference type="eggNOG" id="arCOG00052">
    <property type="taxonomic scope" value="Archaea"/>
</dbReference>
<keyword evidence="4 8" id="KW-0963">Cytoplasm</keyword>
<proteinExistence type="inferred from homology"/>
<comment type="function">
    <text evidence="8">Catalyzes the reversible isomerization of glucose-6-phosphate to fructose-6-phosphate.</text>
</comment>
<evidence type="ECO:0000313" key="11">
    <source>
        <dbReference type="Proteomes" id="UP000009296"/>
    </source>
</evidence>